<evidence type="ECO:0008006" key="4">
    <source>
        <dbReference type="Google" id="ProtNLM"/>
    </source>
</evidence>
<accession>A0A8H6I1W2</accession>
<organism evidence="2 3">
    <name type="scientific">Ephemerocybe angulata</name>
    <dbReference type="NCBI Taxonomy" id="980116"/>
    <lineage>
        <taxon>Eukaryota</taxon>
        <taxon>Fungi</taxon>
        <taxon>Dikarya</taxon>
        <taxon>Basidiomycota</taxon>
        <taxon>Agaricomycotina</taxon>
        <taxon>Agaricomycetes</taxon>
        <taxon>Agaricomycetidae</taxon>
        <taxon>Agaricales</taxon>
        <taxon>Agaricineae</taxon>
        <taxon>Psathyrellaceae</taxon>
        <taxon>Ephemerocybe</taxon>
    </lineage>
</organism>
<dbReference type="PANTHER" id="PTHR38926">
    <property type="entry name" value="F-BOX DOMAIN CONTAINING PROTEIN, EXPRESSED"/>
    <property type="match status" value="1"/>
</dbReference>
<comment type="caution">
    <text evidence="2">The sequence shown here is derived from an EMBL/GenBank/DDBJ whole genome shotgun (WGS) entry which is preliminary data.</text>
</comment>
<dbReference type="Proteomes" id="UP000521943">
    <property type="component" value="Unassembled WGS sequence"/>
</dbReference>
<feature type="compositionally biased region" description="Polar residues" evidence="1">
    <location>
        <begin position="7"/>
        <end position="17"/>
    </location>
</feature>
<dbReference type="AlphaFoldDB" id="A0A8H6I1W2"/>
<proteinExistence type="predicted"/>
<evidence type="ECO:0000313" key="2">
    <source>
        <dbReference type="EMBL" id="KAF6757151.1"/>
    </source>
</evidence>
<dbReference type="PANTHER" id="PTHR38926:SF72">
    <property type="entry name" value="IM:7136021-RELATED"/>
    <property type="match status" value="1"/>
</dbReference>
<reference evidence="2 3" key="1">
    <citation type="submission" date="2020-07" db="EMBL/GenBank/DDBJ databases">
        <title>Comparative genomics of pyrophilous fungi reveals a link between fire events and developmental genes.</title>
        <authorList>
            <consortium name="DOE Joint Genome Institute"/>
            <person name="Steindorff A.S."/>
            <person name="Carver A."/>
            <person name="Calhoun S."/>
            <person name="Stillman K."/>
            <person name="Liu H."/>
            <person name="Lipzen A."/>
            <person name="Pangilinan J."/>
            <person name="Labutti K."/>
            <person name="Bruns T.D."/>
            <person name="Grigoriev I.V."/>
        </authorList>
    </citation>
    <scope>NUCLEOTIDE SEQUENCE [LARGE SCALE GENOMIC DNA]</scope>
    <source>
        <strain evidence="2 3">CBS 144469</strain>
    </source>
</reference>
<dbReference type="EMBL" id="JACGCI010000023">
    <property type="protein sequence ID" value="KAF6757151.1"/>
    <property type="molecule type" value="Genomic_DNA"/>
</dbReference>
<sequence length="670" mass="75989">MDAPGSRSPSPAIGTSNKPRRAGPGLAVRRISFLPLAFNHDGHVTMEHPLEPPSTPRMESQAQWRAFSDIIRLTDTNLKGYKEPRITMDSPFHRHLSTNYVPSNSEIDSINTYIEGRNEYARSLDAQLAEIEKVMASIRAVKDENRTYIEQHQALLSPMRTMPEDILFSIFLATLPNLLEERPEKGQPVILDRRAYASQPILPPSTVVLSQVCRDWRRLVIGSPFLWSTIHITLLPNPRQRKVAVQMVEAVKTWLRRSNQCALDLWVTANFTPEDTSFDPALEEVVKLLHTSCRRWKRVRFDFAISNRSLLRLFDPTPQELPLLQSIFVDVRLWYDDPDDEPIFLQAPKKLSIMQSGLFAAPLLRSLTFRGPDGDFRYVSAPNITKRWESLAELHIDIYPTNEFGFPQTCGTHEVLHLLKAAPNLTQCSIFQQSIGVENFTPSPTLLQKLKTLNLMGYPPCKGFAASLALPSLEELSIGWDERKLKHPINSSVKISAVGHNSGFVEIITQFGKQLTTLTLFHELLPRSTLTHCLEQLQNVVHLRLVGARGARSHLDEISRQRDKFILEQFSQSDVAYEDGTEEALYLPKLQTLDIAISDFLWVEVAFLDFIFARQCMSEMGAAAQLFLIRVEATGESEYLRPDMDGVRERLLKRGVNLDDLKLDCISVSG</sequence>
<dbReference type="OrthoDB" id="3365698at2759"/>
<name>A0A8H6I1W2_9AGAR</name>
<evidence type="ECO:0000256" key="1">
    <source>
        <dbReference type="SAM" id="MobiDB-lite"/>
    </source>
</evidence>
<gene>
    <name evidence="2" type="ORF">DFP72DRAFT_1044451</name>
</gene>
<keyword evidence="3" id="KW-1185">Reference proteome</keyword>
<dbReference type="Gene3D" id="3.80.10.10">
    <property type="entry name" value="Ribonuclease Inhibitor"/>
    <property type="match status" value="1"/>
</dbReference>
<protein>
    <recommendedName>
        <fullName evidence="4">F-box domain-containing protein</fullName>
    </recommendedName>
</protein>
<dbReference type="InterPro" id="IPR032675">
    <property type="entry name" value="LRR_dom_sf"/>
</dbReference>
<evidence type="ECO:0000313" key="3">
    <source>
        <dbReference type="Proteomes" id="UP000521943"/>
    </source>
</evidence>
<feature type="region of interest" description="Disordered" evidence="1">
    <location>
        <begin position="1"/>
        <end position="24"/>
    </location>
</feature>